<gene>
    <name evidence="1" type="ORF">L0P79_04445</name>
</gene>
<keyword evidence="2" id="KW-1185">Reference proteome</keyword>
<reference evidence="1 2" key="1">
    <citation type="submission" date="2022-01" db="EMBL/GenBank/DDBJ databases">
        <title>Collection of gut derived symbiotic bacterial strains cultured from healthy donors.</title>
        <authorList>
            <person name="Lin H."/>
            <person name="Kohout C."/>
            <person name="Waligurski E."/>
            <person name="Pamer E.G."/>
        </authorList>
    </citation>
    <scope>NUCLEOTIDE SEQUENCE [LARGE SCALE GENOMIC DNA]</scope>
    <source>
        <strain evidence="1 2">DFI.3.7</strain>
    </source>
</reference>
<dbReference type="Proteomes" id="UP001200313">
    <property type="component" value="Unassembled WGS sequence"/>
</dbReference>
<organism evidence="1 2">
    <name type="scientific">Intestinimonas massiliensis</name>
    <name type="common">ex Afouda et al. 2020</name>
    <dbReference type="NCBI Taxonomy" id="1673721"/>
    <lineage>
        <taxon>Bacteria</taxon>
        <taxon>Bacillati</taxon>
        <taxon>Bacillota</taxon>
        <taxon>Clostridia</taxon>
        <taxon>Eubacteriales</taxon>
        <taxon>Intestinimonas</taxon>
    </lineage>
</organism>
<dbReference type="EMBL" id="JAKNJB010000006">
    <property type="protein sequence ID" value="MCG4526324.1"/>
    <property type="molecule type" value="Genomic_DNA"/>
</dbReference>
<comment type="caution">
    <text evidence="1">The sequence shown here is derived from an EMBL/GenBank/DDBJ whole genome shotgun (WGS) entry which is preliminary data.</text>
</comment>
<evidence type="ECO:0008006" key="3">
    <source>
        <dbReference type="Google" id="ProtNLM"/>
    </source>
</evidence>
<accession>A0ABS9M6A6</accession>
<sequence length="286" mass="32915">MPTPKHDIKDSVFTFLFSDLEYTKQLYLSLHPEDTTVQTDDIKLVTLENILAIGQYNDLGFQVRDKLILMVEAQSTFSPNIPLRMLMYLAKTYNEYVEEHSLSIYSSTKVMIPRPELYVVYTGEHKTPTTLKLSDMYEGAAGVEVEVQVLQDGQPGDILSQYVDFCQVSNEQVSQYGRTEEALENTIDICQDRGILAPFLSSRRKEVVDIMTRLFNQEKVWEIELEAYGRGKREEGRKEGLAEGRNEGRLEERAETLRRLLQKFSILEVSQIMGIPQSEIERLTKI</sequence>
<proteinExistence type="predicted"/>
<evidence type="ECO:0000313" key="1">
    <source>
        <dbReference type="EMBL" id="MCG4526324.1"/>
    </source>
</evidence>
<dbReference type="RefSeq" id="WP_238073360.1">
    <property type="nucleotide sequence ID" value="NZ_JAKNJB010000006.1"/>
</dbReference>
<protein>
    <recommendedName>
        <fullName evidence="3">Transposase (putative) YhgA-like domain-containing protein</fullName>
    </recommendedName>
</protein>
<evidence type="ECO:0000313" key="2">
    <source>
        <dbReference type="Proteomes" id="UP001200313"/>
    </source>
</evidence>
<name>A0ABS9M6A6_9FIRM</name>